<gene>
    <name evidence="1" type="ORF">OSB04_023259</name>
</gene>
<accession>A0AA38T2B8</accession>
<evidence type="ECO:0000313" key="1">
    <source>
        <dbReference type="EMBL" id="KAJ9543552.1"/>
    </source>
</evidence>
<dbReference type="EMBL" id="JARYMX010000006">
    <property type="protein sequence ID" value="KAJ9543552.1"/>
    <property type="molecule type" value="Genomic_DNA"/>
</dbReference>
<dbReference type="Proteomes" id="UP001172457">
    <property type="component" value="Chromosome 6"/>
</dbReference>
<sequence length="74" mass="8346">MEAFKKIKTFSYRHYKYNDALFHHPEIPATGRAMAAAVVVSVPRSLEAATVVIVVVFLFNNLTTLNRDRLSHNG</sequence>
<proteinExistence type="predicted"/>
<reference evidence="1" key="1">
    <citation type="submission" date="2023-03" db="EMBL/GenBank/DDBJ databases">
        <title>Chromosome-scale reference genome and RAD-based genetic map of yellow starthistle (Centaurea solstitialis) reveal putative structural variation and QTLs associated with invader traits.</title>
        <authorList>
            <person name="Reatini B."/>
            <person name="Cang F.A."/>
            <person name="Jiang Q."/>
            <person name="Mckibben M.T.W."/>
            <person name="Barker M.S."/>
            <person name="Rieseberg L.H."/>
            <person name="Dlugosch K.M."/>
        </authorList>
    </citation>
    <scope>NUCLEOTIDE SEQUENCE</scope>
    <source>
        <strain evidence="1">CAN-66</strain>
        <tissue evidence="1">Leaf</tissue>
    </source>
</reference>
<keyword evidence="2" id="KW-1185">Reference proteome</keyword>
<name>A0AA38T2B8_9ASTR</name>
<protein>
    <submittedName>
        <fullName evidence="1">Uncharacterized protein</fullName>
    </submittedName>
</protein>
<comment type="caution">
    <text evidence="1">The sequence shown here is derived from an EMBL/GenBank/DDBJ whole genome shotgun (WGS) entry which is preliminary data.</text>
</comment>
<evidence type="ECO:0000313" key="2">
    <source>
        <dbReference type="Proteomes" id="UP001172457"/>
    </source>
</evidence>
<organism evidence="1 2">
    <name type="scientific">Centaurea solstitialis</name>
    <name type="common">yellow star-thistle</name>
    <dbReference type="NCBI Taxonomy" id="347529"/>
    <lineage>
        <taxon>Eukaryota</taxon>
        <taxon>Viridiplantae</taxon>
        <taxon>Streptophyta</taxon>
        <taxon>Embryophyta</taxon>
        <taxon>Tracheophyta</taxon>
        <taxon>Spermatophyta</taxon>
        <taxon>Magnoliopsida</taxon>
        <taxon>eudicotyledons</taxon>
        <taxon>Gunneridae</taxon>
        <taxon>Pentapetalae</taxon>
        <taxon>asterids</taxon>
        <taxon>campanulids</taxon>
        <taxon>Asterales</taxon>
        <taxon>Asteraceae</taxon>
        <taxon>Carduoideae</taxon>
        <taxon>Cardueae</taxon>
        <taxon>Centaureinae</taxon>
        <taxon>Centaurea</taxon>
    </lineage>
</organism>
<dbReference type="AlphaFoldDB" id="A0AA38T2B8"/>